<protein>
    <recommendedName>
        <fullName evidence="1">Glucose/Sorbosone dehydrogenase domain-containing protein</fullName>
    </recommendedName>
</protein>
<accession>A0AAD7UMV1</accession>
<evidence type="ECO:0000259" key="1">
    <source>
        <dbReference type="Pfam" id="PF07995"/>
    </source>
</evidence>
<comment type="caution">
    <text evidence="2">The sequence shown here is derived from an EMBL/GenBank/DDBJ whole genome shotgun (WGS) entry which is preliminary data.</text>
</comment>
<dbReference type="InterPro" id="IPR012938">
    <property type="entry name" value="Glc/Sorbosone_DH"/>
</dbReference>
<dbReference type="PANTHER" id="PTHR19328:SF75">
    <property type="entry name" value="ALDOSE SUGAR DEHYDROGENASE YLII"/>
    <property type="match status" value="1"/>
</dbReference>
<reference evidence="2" key="1">
    <citation type="submission" date="2023-01" db="EMBL/GenBank/DDBJ databases">
        <title>Metagenome sequencing of chrysophaentin producing Chrysophaeum taylorii.</title>
        <authorList>
            <person name="Davison J."/>
            <person name="Bewley C."/>
        </authorList>
    </citation>
    <scope>NUCLEOTIDE SEQUENCE</scope>
    <source>
        <strain evidence="2">NIES-1699</strain>
    </source>
</reference>
<dbReference type="InterPro" id="IPR011042">
    <property type="entry name" value="6-blade_b-propeller_TolB-like"/>
</dbReference>
<feature type="domain" description="Glucose/Sorbosone dehydrogenase" evidence="1">
    <location>
        <begin position="401"/>
        <end position="532"/>
    </location>
</feature>
<evidence type="ECO:0000313" key="3">
    <source>
        <dbReference type="Proteomes" id="UP001230188"/>
    </source>
</evidence>
<dbReference type="AlphaFoldDB" id="A0AAD7UMV1"/>
<sequence length="732" mass="81104">MTLVLAAEEECVDLTLNASNSEHTIFLVEAGTGTVIYDVDGTEFHSVYLEDIGFAPETGVTIVAHPGPDGWTDLEYATMRLRRPSYQDLDPTNWPDEKVAAVPIPEVEVGTFTATIDDGWAMFGATCAGGYEAGLEVGFPHGVYQVIATFSYATGETVEMTSNFRIHKSSDGNPLPEDQRPQKADGYVLELAPYADMPEVYWDADETGRIHGSENDKSDRVNTIIPWEGYVYIVMELTAVVYKVDGSWTYLEKSEYLATNAFAPWFDVYAGVEEATAIEENGPARVIDFISTQHSGLRSLAFHPSYNASSGYVYTAHLERRPDTVTTYDDDLGEGRFYRKCSRPEGWTWTGDFFAGRDWDSDEACGDAVVVEWLVENDVVVYSSYRLLVRFNYAQTGEQSREYEHPVKQIGFQPGTTFLYIENGDGSVDSSVAFGGQNPAGPYGCIMRVDVAGTEGTSHHNYVIPPGNYADATGRDEFAPEVCAIGFRNPHGLGFVTDPNSEFFGTVIMFDGGRDNAEEVNHVICGENYGWSNREGLWVQFDDIGGLSDGIYPRPEDDADFNYKYPVAMFAHDGLPNEGFGGQCGVGNGICENEGADLYHHYCFSDFPVTGYVYCSLFEDMMAAQTKGDNITIAPVRWMYLKYYATLDLYAAQTPTLETYEFREIAQIRRGTTLERSDARIARGIYGEILFSSKRDGRIYQALNSLHPTDLEDMLGEVVVAATTDDEGDDAA</sequence>
<organism evidence="2 3">
    <name type="scientific">Chrysophaeum taylorii</name>
    <dbReference type="NCBI Taxonomy" id="2483200"/>
    <lineage>
        <taxon>Eukaryota</taxon>
        <taxon>Sar</taxon>
        <taxon>Stramenopiles</taxon>
        <taxon>Ochrophyta</taxon>
        <taxon>Pelagophyceae</taxon>
        <taxon>Pelagomonadales</taxon>
        <taxon>Pelagomonadaceae</taxon>
        <taxon>Chrysophaeum</taxon>
    </lineage>
</organism>
<gene>
    <name evidence="2" type="ORF">CTAYLR_004523</name>
</gene>
<keyword evidence="3" id="KW-1185">Reference proteome</keyword>
<dbReference type="Pfam" id="PF07995">
    <property type="entry name" value="GSDH"/>
    <property type="match status" value="1"/>
</dbReference>
<dbReference type="PANTHER" id="PTHR19328">
    <property type="entry name" value="HEDGEHOG-INTERACTING PROTEIN"/>
    <property type="match status" value="1"/>
</dbReference>
<dbReference type="Gene3D" id="2.120.10.30">
    <property type="entry name" value="TolB, C-terminal domain"/>
    <property type="match status" value="1"/>
</dbReference>
<dbReference type="Proteomes" id="UP001230188">
    <property type="component" value="Unassembled WGS sequence"/>
</dbReference>
<evidence type="ECO:0000313" key="2">
    <source>
        <dbReference type="EMBL" id="KAJ8613232.1"/>
    </source>
</evidence>
<dbReference type="EMBL" id="JAQMWT010000034">
    <property type="protein sequence ID" value="KAJ8613232.1"/>
    <property type="molecule type" value="Genomic_DNA"/>
</dbReference>
<proteinExistence type="predicted"/>
<name>A0AAD7UMV1_9STRA</name>